<dbReference type="EMBL" id="CP028942">
    <property type="protein sequence ID" value="QKM64317.1"/>
    <property type="molecule type" value="Genomic_DNA"/>
</dbReference>
<protein>
    <recommendedName>
        <fullName evidence="4">Flagellar protein FlgJ N-terminal domain-containing protein</fullName>
    </recommendedName>
</protein>
<sequence>MTVINSISAPIDQNSARLLMPTKVDAPATSSEDKLKKAAQGFERTLIRQMLSTVRSTNLRGTDESSDSSKSYLEIMDDHVADMLSKGNGMGFASKMAEQLIQQANAGKLIGTSEIAVKPLNAPREGAASPETLNALKRPDGFLGTAK</sequence>
<dbReference type="KEGG" id="ptrp:DCO17_03145"/>
<dbReference type="Proteomes" id="UP000503312">
    <property type="component" value="Chromosome"/>
</dbReference>
<gene>
    <name evidence="2" type="ORF">DCO17_03145</name>
</gene>
<reference evidence="2 3" key="1">
    <citation type="submission" date="2018-04" db="EMBL/GenBank/DDBJ databases">
        <title>Polynucleobacter sp. UH21B genome.</title>
        <authorList>
            <person name="Hahn M.W."/>
        </authorList>
    </citation>
    <scope>NUCLEOTIDE SEQUENCE [LARGE SCALE GENOMIC DNA]</scope>
    <source>
        <strain evidence="2 3">MWH-UH21B</strain>
    </source>
</reference>
<accession>A0A6M9PZE7</accession>
<evidence type="ECO:0008006" key="4">
    <source>
        <dbReference type="Google" id="ProtNLM"/>
    </source>
</evidence>
<dbReference type="AlphaFoldDB" id="A0A6M9PZE7"/>
<evidence type="ECO:0000313" key="2">
    <source>
        <dbReference type="EMBL" id="QKM64317.1"/>
    </source>
</evidence>
<feature type="region of interest" description="Disordered" evidence="1">
    <location>
        <begin position="123"/>
        <end position="147"/>
    </location>
</feature>
<name>A0A6M9PZE7_9BURK</name>
<dbReference type="RefSeq" id="WP_173955359.1">
    <property type="nucleotide sequence ID" value="NZ_CP028942.1"/>
</dbReference>
<keyword evidence="3" id="KW-1185">Reference proteome</keyword>
<evidence type="ECO:0000256" key="1">
    <source>
        <dbReference type="SAM" id="MobiDB-lite"/>
    </source>
</evidence>
<organism evidence="2 3">
    <name type="scientific">Polynucleobacter tropicus</name>
    <dbReference type="NCBI Taxonomy" id="1743174"/>
    <lineage>
        <taxon>Bacteria</taxon>
        <taxon>Pseudomonadati</taxon>
        <taxon>Pseudomonadota</taxon>
        <taxon>Betaproteobacteria</taxon>
        <taxon>Burkholderiales</taxon>
        <taxon>Burkholderiaceae</taxon>
        <taxon>Polynucleobacter</taxon>
    </lineage>
</organism>
<proteinExistence type="predicted"/>
<evidence type="ECO:0000313" key="3">
    <source>
        <dbReference type="Proteomes" id="UP000503312"/>
    </source>
</evidence>